<evidence type="ECO:0000313" key="2">
    <source>
        <dbReference type="Proteomes" id="UP001162060"/>
    </source>
</evidence>
<dbReference type="EMBL" id="CAKLBY020000053">
    <property type="protein sequence ID" value="CAK7921188.1"/>
    <property type="molecule type" value="Genomic_DNA"/>
</dbReference>
<name>A0AAV1TJX0_9STRA</name>
<sequence>MDDERAGGGVRRTLWHLGATSGSCARPRRDDDPTSTLPAVARCLDVTANRAGRRIVERRQLILITAEIRRVELQCKVIVTSLEQTQASCAGPAGN</sequence>
<dbReference type="AlphaFoldDB" id="A0AAV1TJX0"/>
<gene>
    <name evidence="1" type="ORF">PM001_LOCUS7031</name>
</gene>
<organism evidence="1 2">
    <name type="scientific">Peronospora matthiolae</name>
    <dbReference type="NCBI Taxonomy" id="2874970"/>
    <lineage>
        <taxon>Eukaryota</taxon>
        <taxon>Sar</taxon>
        <taxon>Stramenopiles</taxon>
        <taxon>Oomycota</taxon>
        <taxon>Peronosporomycetes</taxon>
        <taxon>Peronosporales</taxon>
        <taxon>Peronosporaceae</taxon>
        <taxon>Peronospora</taxon>
    </lineage>
</organism>
<protein>
    <submittedName>
        <fullName evidence="1">Uncharacterized protein</fullName>
    </submittedName>
</protein>
<dbReference type="PROSITE" id="PS51257">
    <property type="entry name" value="PROKAR_LIPOPROTEIN"/>
    <property type="match status" value="1"/>
</dbReference>
<dbReference type="Proteomes" id="UP001162060">
    <property type="component" value="Unassembled WGS sequence"/>
</dbReference>
<evidence type="ECO:0000313" key="1">
    <source>
        <dbReference type="EMBL" id="CAK7921188.1"/>
    </source>
</evidence>
<proteinExistence type="predicted"/>
<accession>A0AAV1TJX0</accession>
<reference evidence="1" key="1">
    <citation type="submission" date="2024-01" db="EMBL/GenBank/DDBJ databases">
        <authorList>
            <person name="Webb A."/>
        </authorList>
    </citation>
    <scope>NUCLEOTIDE SEQUENCE</scope>
    <source>
        <strain evidence="1">Pm1</strain>
    </source>
</reference>
<comment type="caution">
    <text evidence="1">The sequence shown here is derived from an EMBL/GenBank/DDBJ whole genome shotgun (WGS) entry which is preliminary data.</text>
</comment>